<gene>
    <name evidence="1" type="ORF">FAZ19_07185</name>
</gene>
<reference evidence="1 2" key="1">
    <citation type="submission" date="2019-04" db="EMBL/GenBank/DDBJ databases">
        <title>Sphingobacterium olei sp. nov., isolated from oil-contaminated soil.</title>
        <authorList>
            <person name="Liu B."/>
        </authorList>
    </citation>
    <scope>NUCLEOTIDE SEQUENCE [LARGE SCALE GENOMIC DNA]</scope>
    <source>
        <strain evidence="1 2">Y3L14</strain>
    </source>
</reference>
<proteinExistence type="predicted"/>
<evidence type="ECO:0000313" key="1">
    <source>
        <dbReference type="EMBL" id="TJY66695.1"/>
    </source>
</evidence>
<evidence type="ECO:0000313" key="2">
    <source>
        <dbReference type="Proteomes" id="UP000309872"/>
    </source>
</evidence>
<dbReference type="RefSeq" id="WP_136820044.1">
    <property type="nucleotide sequence ID" value="NZ_BMJX01000002.1"/>
</dbReference>
<organism evidence="1 2">
    <name type="scientific">Sphingobacterium alkalisoli</name>
    <dbReference type="NCBI Taxonomy" id="1874115"/>
    <lineage>
        <taxon>Bacteria</taxon>
        <taxon>Pseudomonadati</taxon>
        <taxon>Bacteroidota</taxon>
        <taxon>Sphingobacteriia</taxon>
        <taxon>Sphingobacteriales</taxon>
        <taxon>Sphingobacteriaceae</taxon>
        <taxon>Sphingobacterium</taxon>
    </lineage>
</organism>
<name>A0A4U0H4S7_9SPHI</name>
<comment type="caution">
    <text evidence="1">The sequence shown here is derived from an EMBL/GenBank/DDBJ whole genome shotgun (WGS) entry which is preliminary data.</text>
</comment>
<accession>A0A4U0H4S7</accession>
<dbReference type="OrthoDB" id="981671at2"/>
<dbReference type="Proteomes" id="UP000309872">
    <property type="component" value="Unassembled WGS sequence"/>
</dbReference>
<sequence>MFNKQIEYGFWFWSDKLVGVLTMLSYLIDYKIGEEEIKILKLELQGTNDEKNQWITHKLNGKLNSISLNLAYDDEEGSDMIHIKIKCSPNLKPQLEALNLFQTLFKKLDIADY</sequence>
<keyword evidence="2" id="KW-1185">Reference proteome</keyword>
<protein>
    <submittedName>
        <fullName evidence="1">Uncharacterized protein</fullName>
    </submittedName>
</protein>
<dbReference type="AlphaFoldDB" id="A0A4U0H4S7"/>
<dbReference type="EMBL" id="SUKA01000002">
    <property type="protein sequence ID" value="TJY66695.1"/>
    <property type="molecule type" value="Genomic_DNA"/>
</dbReference>